<dbReference type="Proteomes" id="UP000005387">
    <property type="component" value="Unassembled WGS sequence"/>
</dbReference>
<protein>
    <submittedName>
        <fullName evidence="2">Xylose isomerase domain protein TIM barrel</fullName>
    </submittedName>
</protein>
<dbReference type="AlphaFoldDB" id="E0IFN0"/>
<dbReference type="Gene3D" id="3.20.20.150">
    <property type="entry name" value="Divalent-metal-dependent TIM barrel enzymes"/>
    <property type="match status" value="1"/>
</dbReference>
<dbReference type="OrthoDB" id="104997at2"/>
<sequence>MMLSVFTVATPDLSPEQLLGVAREAGIHAIEWRCTHVSEAVKSEAPSFWGNNRCTLEPTASMEELRQLRAATEAHGLQSLAVVPYLKCGDLAETERMLSIAAELGAATIRIGVPGYDGTRPFGELMQEARAYVKEAEKLAKQYGVKELVETHHKTITPSASLARQLVDGCDPDAIGVLYDPGNLVHEGFESHKMGLEILGPYLAHVHVKNAAWVLRHSEVEEANRQLAAGLATASWSCEWKAISEGIVPWKQVLTDLKAVGYTGAFGVEDFSKTYDSSTMLRLFVEQMKTWWEEA</sequence>
<dbReference type="PANTHER" id="PTHR12110">
    <property type="entry name" value="HYDROXYPYRUVATE ISOMERASE"/>
    <property type="match status" value="1"/>
</dbReference>
<dbReference type="InterPro" id="IPR050312">
    <property type="entry name" value="IolE/XylAMocC-like"/>
</dbReference>
<reference evidence="2 3" key="1">
    <citation type="submission" date="2010-07" db="EMBL/GenBank/DDBJ databases">
        <title>The draft genome of Paenibacillus curdlanolyticus YK9.</title>
        <authorList>
            <consortium name="US DOE Joint Genome Institute (JGI-PGF)"/>
            <person name="Lucas S."/>
            <person name="Copeland A."/>
            <person name="Lapidus A."/>
            <person name="Cheng J.-F."/>
            <person name="Bruce D."/>
            <person name="Goodwin L."/>
            <person name="Pitluck S."/>
            <person name="Land M.L."/>
            <person name="Hauser L."/>
            <person name="Chang Y.-J."/>
            <person name="Jeffries C."/>
            <person name="Anderson I.J."/>
            <person name="Johnson E."/>
            <person name="Loganathan U."/>
            <person name="Mulhopadhyay B."/>
            <person name="Kyrpides N."/>
            <person name="Woyke T.J."/>
        </authorList>
    </citation>
    <scope>NUCLEOTIDE SEQUENCE [LARGE SCALE GENOMIC DNA]</scope>
    <source>
        <strain evidence="2 3">YK9</strain>
    </source>
</reference>
<keyword evidence="3" id="KW-1185">Reference proteome</keyword>
<accession>E0IFN0</accession>
<dbReference type="RefSeq" id="WP_006040473.1">
    <property type="nucleotide sequence ID" value="NZ_AEDD01000014.1"/>
</dbReference>
<dbReference type="InterPro" id="IPR013022">
    <property type="entry name" value="Xyl_isomerase-like_TIM-brl"/>
</dbReference>
<dbReference type="PANTHER" id="PTHR12110:SF21">
    <property type="entry name" value="XYLOSE ISOMERASE-LIKE TIM BARREL DOMAIN-CONTAINING PROTEIN"/>
    <property type="match status" value="1"/>
</dbReference>
<evidence type="ECO:0000313" key="3">
    <source>
        <dbReference type="Proteomes" id="UP000005387"/>
    </source>
</evidence>
<name>E0IFN0_9BACL</name>
<keyword evidence="2" id="KW-0413">Isomerase</keyword>
<dbReference type="GO" id="GO:0016853">
    <property type="term" value="F:isomerase activity"/>
    <property type="evidence" value="ECO:0007669"/>
    <property type="project" value="UniProtKB-KW"/>
</dbReference>
<evidence type="ECO:0000259" key="1">
    <source>
        <dbReference type="Pfam" id="PF01261"/>
    </source>
</evidence>
<evidence type="ECO:0000313" key="2">
    <source>
        <dbReference type="EMBL" id="EFM08696.1"/>
    </source>
</evidence>
<dbReference type="Pfam" id="PF01261">
    <property type="entry name" value="AP_endonuc_2"/>
    <property type="match status" value="1"/>
</dbReference>
<gene>
    <name evidence="2" type="ORF">PaecuDRAFT_4490</name>
</gene>
<organism evidence="2 3">
    <name type="scientific">Paenibacillus curdlanolyticus YK9</name>
    <dbReference type="NCBI Taxonomy" id="717606"/>
    <lineage>
        <taxon>Bacteria</taxon>
        <taxon>Bacillati</taxon>
        <taxon>Bacillota</taxon>
        <taxon>Bacilli</taxon>
        <taxon>Bacillales</taxon>
        <taxon>Paenibacillaceae</taxon>
        <taxon>Paenibacillus</taxon>
    </lineage>
</organism>
<dbReference type="InterPro" id="IPR036237">
    <property type="entry name" value="Xyl_isomerase-like_sf"/>
</dbReference>
<feature type="domain" description="Xylose isomerase-like TIM barrel" evidence="1">
    <location>
        <begin position="22"/>
        <end position="274"/>
    </location>
</feature>
<dbReference type="eggNOG" id="COG1082">
    <property type="taxonomic scope" value="Bacteria"/>
</dbReference>
<proteinExistence type="predicted"/>
<dbReference type="EMBL" id="AEDD01000014">
    <property type="protein sequence ID" value="EFM08696.1"/>
    <property type="molecule type" value="Genomic_DNA"/>
</dbReference>
<dbReference type="STRING" id="717606.PaecuDRAFT_4490"/>
<dbReference type="SUPFAM" id="SSF51658">
    <property type="entry name" value="Xylose isomerase-like"/>
    <property type="match status" value="1"/>
</dbReference>